<keyword evidence="3 5" id="KW-0687">Ribonucleoprotein</keyword>
<accession>A0A178M931</accession>
<dbReference type="Proteomes" id="UP000078287">
    <property type="component" value="Unassembled WGS sequence"/>
</dbReference>
<protein>
    <recommendedName>
        <fullName evidence="4 5">Small ribosomal subunit protein bS21</fullName>
    </recommendedName>
</protein>
<dbReference type="GO" id="GO:0005840">
    <property type="term" value="C:ribosome"/>
    <property type="evidence" value="ECO:0007669"/>
    <property type="project" value="UniProtKB-KW"/>
</dbReference>
<organism evidence="7 8">
    <name type="scientific">Chloroflexus islandicus</name>
    <dbReference type="NCBI Taxonomy" id="1707952"/>
    <lineage>
        <taxon>Bacteria</taxon>
        <taxon>Bacillati</taxon>
        <taxon>Chloroflexota</taxon>
        <taxon>Chloroflexia</taxon>
        <taxon>Chloroflexales</taxon>
        <taxon>Chloroflexineae</taxon>
        <taxon>Chloroflexaceae</taxon>
        <taxon>Chloroflexus</taxon>
    </lineage>
</organism>
<proteinExistence type="inferred from homology"/>
<keyword evidence="8" id="KW-1185">Reference proteome</keyword>
<dbReference type="STRING" id="1707952.A6A03_02460"/>
<feature type="region of interest" description="Disordered" evidence="6">
    <location>
        <begin position="36"/>
        <end position="67"/>
    </location>
</feature>
<name>A0A178M931_9CHLR</name>
<evidence type="ECO:0000313" key="7">
    <source>
        <dbReference type="EMBL" id="OAN45036.1"/>
    </source>
</evidence>
<evidence type="ECO:0000256" key="6">
    <source>
        <dbReference type="SAM" id="MobiDB-lite"/>
    </source>
</evidence>
<comment type="similarity">
    <text evidence="1 5">Belongs to the bacterial ribosomal protein bS21 family.</text>
</comment>
<dbReference type="Pfam" id="PF01165">
    <property type="entry name" value="Ribosomal_S21"/>
    <property type="match status" value="1"/>
</dbReference>
<keyword evidence="2 5" id="KW-0689">Ribosomal protein</keyword>
<evidence type="ECO:0000313" key="8">
    <source>
        <dbReference type="Proteomes" id="UP000078287"/>
    </source>
</evidence>
<reference evidence="7 8" key="1">
    <citation type="submission" date="2016-04" db="EMBL/GenBank/DDBJ databases">
        <title>Chloroflexus islandicus sp. nov., a thermophilic filamentous anoxygenic phototrophic bacterium from geyser Strokkur (Iceland).</title>
        <authorList>
            <person name="Gaisin V.A."/>
            <person name="Kalashnikov A.M."/>
            <person name="Sukhacheva M.V."/>
            <person name="Grouzdev D.S."/>
            <person name="Ivanov T.M."/>
            <person name="Kuznetsov B."/>
            <person name="Gorlenko V.M."/>
        </authorList>
    </citation>
    <scope>NUCLEOTIDE SEQUENCE [LARGE SCALE GENOMIC DNA]</scope>
    <source>
        <strain evidence="8">isl-2</strain>
    </source>
</reference>
<evidence type="ECO:0000256" key="3">
    <source>
        <dbReference type="ARBA" id="ARBA00023274"/>
    </source>
</evidence>
<dbReference type="RefSeq" id="WP_066788396.1">
    <property type="nucleotide sequence ID" value="NZ_LWQS01000060.1"/>
</dbReference>
<evidence type="ECO:0000256" key="4">
    <source>
        <dbReference type="ARBA" id="ARBA00035135"/>
    </source>
</evidence>
<dbReference type="AlphaFoldDB" id="A0A178M931"/>
<feature type="compositionally biased region" description="Basic and acidic residues" evidence="6">
    <location>
        <begin position="36"/>
        <end position="45"/>
    </location>
</feature>
<dbReference type="NCBIfam" id="TIGR00030">
    <property type="entry name" value="S21p"/>
    <property type="match status" value="1"/>
</dbReference>
<gene>
    <name evidence="5" type="primary">rpsU</name>
    <name evidence="7" type="ORF">A6A03_02460</name>
</gene>
<evidence type="ECO:0000256" key="1">
    <source>
        <dbReference type="ARBA" id="ARBA00006640"/>
    </source>
</evidence>
<dbReference type="EMBL" id="LWQS01000060">
    <property type="protein sequence ID" value="OAN45036.1"/>
    <property type="molecule type" value="Genomic_DNA"/>
</dbReference>
<evidence type="ECO:0000256" key="2">
    <source>
        <dbReference type="ARBA" id="ARBA00022980"/>
    </source>
</evidence>
<sequence>MRVERREGETVEQLIRRFNKGVVAERITKTYREKMHFVSKSEQRKEKRRRAERNRRKKLAKAASLGM</sequence>
<dbReference type="GO" id="GO:0003735">
    <property type="term" value="F:structural constituent of ribosome"/>
    <property type="evidence" value="ECO:0007669"/>
    <property type="project" value="InterPro"/>
</dbReference>
<evidence type="ECO:0000256" key="5">
    <source>
        <dbReference type="HAMAP-Rule" id="MF_00358"/>
    </source>
</evidence>
<dbReference type="GO" id="GO:0006412">
    <property type="term" value="P:translation"/>
    <property type="evidence" value="ECO:0007669"/>
    <property type="project" value="UniProtKB-UniRule"/>
</dbReference>
<feature type="compositionally biased region" description="Basic residues" evidence="6">
    <location>
        <begin position="46"/>
        <end position="60"/>
    </location>
</feature>
<dbReference type="InterPro" id="IPR001911">
    <property type="entry name" value="Ribosomal_bS21"/>
</dbReference>
<dbReference type="GO" id="GO:1990904">
    <property type="term" value="C:ribonucleoprotein complex"/>
    <property type="evidence" value="ECO:0007669"/>
    <property type="project" value="UniProtKB-KW"/>
</dbReference>
<dbReference type="OrthoDB" id="166325at2"/>
<dbReference type="HAMAP" id="MF_00358">
    <property type="entry name" value="Ribosomal_bS21"/>
    <property type="match status" value="1"/>
</dbReference>
<comment type="caution">
    <text evidence="7">The sequence shown here is derived from an EMBL/GenBank/DDBJ whole genome shotgun (WGS) entry which is preliminary data.</text>
</comment>